<evidence type="ECO:0000313" key="2">
    <source>
        <dbReference type="Proteomes" id="UP000469452"/>
    </source>
</evidence>
<accession>A0A6A5AU10</accession>
<proteinExistence type="predicted"/>
<dbReference type="VEuPathDB" id="FungiDB:H257_16517"/>
<dbReference type="EMBL" id="VJMI01005036">
    <property type="protein sequence ID" value="KAF0770828.1"/>
    <property type="molecule type" value="Genomic_DNA"/>
</dbReference>
<gene>
    <name evidence="1" type="ORF">AaE_002530</name>
</gene>
<name>A0A6A5AU10_APHAT</name>
<evidence type="ECO:0000313" key="1">
    <source>
        <dbReference type="EMBL" id="KAF0770828.1"/>
    </source>
</evidence>
<dbReference type="AlphaFoldDB" id="A0A6A5AU10"/>
<comment type="caution">
    <text evidence="1">The sequence shown here is derived from an EMBL/GenBank/DDBJ whole genome shotgun (WGS) entry which is preliminary data.</text>
</comment>
<protein>
    <submittedName>
        <fullName evidence="1">Uncharacterized protein</fullName>
    </submittedName>
</protein>
<reference evidence="1 2" key="1">
    <citation type="submission" date="2019-06" db="EMBL/GenBank/DDBJ databases">
        <title>Genomics analysis of Aphanomyces spp. identifies a new class of oomycete effector associated with host adaptation.</title>
        <authorList>
            <person name="Gaulin E."/>
        </authorList>
    </citation>
    <scope>NUCLEOTIDE SEQUENCE [LARGE SCALE GENOMIC DNA]</scope>
    <source>
        <strain evidence="1 2">E</strain>
    </source>
</reference>
<dbReference type="Proteomes" id="UP000469452">
    <property type="component" value="Unassembled WGS sequence"/>
</dbReference>
<sequence>MSLRDLEPASTKSARATAINAFKRFVESEDVAYDYVHRCMQLDQTGTIFVGVVDKFGAYLAFLVSEKGALLARNTVTSYFRNVKLLLMVLYPACRNQSTTNMLKLGVVLERYCLKRDTGGMVVKATAATKDDLNTLIQFLYSTAVNPKDYHDACLLLLLWYCFGRASDLFGSVVAETAQFLHGATERHVPETDSCQDIGRTRVVDIPRQFSVYLPDSHVGCVVGNGYNARSIIIWLPTKVQSKGFATFGHGSIIDGHLGHCDILRRRRSLWYGHPWNQGDNVPRDNTPWEWWGDA</sequence>
<organism evidence="1 2">
    <name type="scientific">Aphanomyces astaci</name>
    <name type="common">Crayfish plague agent</name>
    <dbReference type="NCBI Taxonomy" id="112090"/>
    <lineage>
        <taxon>Eukaryota</taxon>
        <taxon>Sar</taxon>
        <taxon>Stramenopiles</taxon>
        <taxon>Oomycota</taxon>
        <taxon>Saprolegniomycetes</taxon>
        <taxon>Saprolegniales</taxon>
        <taxon>Verrucalvaceae</taxon>
        <taxon>Aphanomyces</taxon>
    </lineage>
</organism>